<accession>A0AA95H784</accession>
<evidence type="ECO:0000313" key="1">
    <source>
        <dbReference type="EMBL" id="WGZ90219.1"/>
    </source>
</evidence>
<protein>
    <recommendedName>
        <fullName evidence="2">HEPN domain-containing protein</fullName>
    </recommendedName>
</protein>
<dbReference type="EMBL" id="CP124755">
    <property type="protein sequence ID" value="WGZ90219.1"/>
    <property type="molecule type" value="Genomic_DNA"/>
</dbReference>
<proteinExistence type="predicted"/>
<reference evidence="1" key="2">
    <citation type="submission" date="2023-04" db="EMBL/GenBank/DDBJ databases">
        <authorList>
            <person name="Beletskiy A.V."/>
            <person name="Mardanov A.V."/>
            <person name="Ravin N.V."/>
        </authorList>
    </citation>
    <scope>NUCLEOTIDE SEQUENCE</scope>
    <source>
        <strain evidence="1">GKL-01</strain>
    </source>
</reference>
<dbReference type="KEGG" id="tdu:QJT80_12015"/>
<sequence length="382" mass="44142">MNPLFQSSENNYFYMNACVGENTGGIEAYSYMQGFSDAFFALSYIAHTECYIHPISHDEKHASVNGLIYPMLYCARHHLELFIKYQYTIIAHIRNKEPKIPQGHDLAELFKLLQDESNFDRRMAELTNKIKPFISAFAEIDPTGQTFRYATDTEGKMHLAEINTINATALTENFSKLASLIEEANVLTPEIEREYSTGTNTKKLSRHDIYIIAVNLPHIDQWHEPSFKELKEKIKSVYKIGSKEFSSTIHIIKKHREFSPLIGIENKIEILSEDLLDRLKSSSDENTGFLSDSEWRILFAICEVGRSFYYSESFDSIIEHDLGNYLNPGDAYRDITSRSHRFYEGLIKTGQASFIKLLKRNYPELINDTNIRVTTKKWKILV</sequence>
<reference evidence="1" key="1">
    <citation type="journal article" date="2023" name="Int. J. Mol. Sci.">
        <title>Metagenomics Revealed a New Genus 'Candidatus Thiocaldithrix dubininis' gen. nov., sp. nov. and a New Species 'Candidatus Thiothrix putei' sp. nov. in the Family Thiotrichaceae, Some Members of Which Have Traits of Both Na+- and H+-Motive Energetics.</title>
        <authorList>
            <person name="Ravin N.V."/>
            <person name="Muntyan M.S."/>
            <person name="Smolyakov D.D."/>
            <person name="Rudenko T.S."/>
            <person name="Beletsky A.V."/>
            <person name="Mardanov A.V."/>
            <person name="Grabovich M.Y."/>
        </authorList>
    </citation>
    <scope>NUCLEOTIDE SEQUENCE</scope>
    <source>
        <strain evidence="1">GKL-01</strain>
    </source>
</reference>
<gene>
    <name evidence="1" type="ORF">QJT80_12015</name>
</gene>
<name>A0AA95H784_9GAMM</name>
<evidence type="ECO:0008006" key="2">
    <source>
        <dbReference type="Google" id="ProtNLM"/>
    </source>
</evidence>
<dbReference type="AlphaFoldDB" id="A0AA95H784"/>
<dbReference type="Proteomes" id="UP001300672">
    <property type="component" value="Chromosome"/>
</dbReference>
<organism evidence="1">
    <name type="scientific">Candidatus Thiocaldithrix dubininis</name>
    <dbReference type="NCBI Taxonomy" id="3080823"/>
    <lineage>
        <taxon>Bacteria</taxon>
        <taxon>Pseudomonadati</taxon>
        <taxon>Pseudomonadota</taxon>
        <taxon>Gammaproteobacteria</taxon>
        <taxon>Thiotrichales</taxon>
        <taxon>Thiotrichaceae</taxon>
        <taxon>Candidatus Thiocaldithrix</taxon>
    </lineage>
</organism>